<dbReference type="PANTHER" id="PTHR24198">
    <property type="entry name" value="ANKYRIN REPEAT AND PROTEIN KINASE DOMAIN-CONTAINING PROTEIN"/>
    <property type="match status" value="1"/>
</dbReference>
<feature type="transmembrane region" description="Helical" evidence="5">
    <location>
        <begin position="266"/>
        <end position="286"/>
    </location>
</feature>
<evidence type="ECO:0000256" key="2">
    <source>
        <dbReference type="ARBA" id="ARBA00023043"/>
    </source>
</evidence>
<feature type="repeat" description="ANK" evidence="3">
    <location>
        <begin position="857"/>
        <end position="892"/>
    </location>
</feature>
<feature type="compositionally biased region" description="Low complexity" evidence="4">
    <location>
        <begin position="541"/>
        <end position="568"/>
    </location>
</feature>
<keyword evidence="5" id="KW-1133">Transmembrane helix</keyword>
<reference evidence="7 8" key="2">
    <citation type="submission" date="2021-10" db="EMBL/GenBank/DDBJ databases">
        <authorList>
            <person name="Piombo E."/>
        </authorList>
    </citation>
    <scope>NUCLEOTIDE SEQUENCE [LARGE SCALE GENOMIC DNA]</scope>
</reference>
<sequence length="1082" mass="119195">MNLLALMVLLAVACPASAIWTEDASNNFATDLAPFLALFGEKMLLHWLSQSVTYFEVFVIAVCPIGVPALIMGAIRLAGSQTTRNFIGRPRESRPVVESELTPSTSNEVSESWDGQRVVRTIGEGKTQEYFVLKRVGATSTDRIVAKKLSESVGTYIEVGDVPTLPGKSYQILKSTFNSLTRCLASMNLPSLGLNSVISFYTGRSRSASDVEHNTVSLHDVTPRAPGNSHIPHDDAGVILIKNDKNKSPNLSLNIQEHFYPKRGTLMAFLALAGFFLGLICPWMDWLSMIMAKGLQDAPWSKRLEANEESDSSDRPWAANGGWDWKAPSWEDLQKCLPLLPDAPLDPNARLSKAQEVLNLRKGIAGAGAIPPPLTTLAVSVARAIEGTLNTLTDSGEGYLEHGCRSLLWKIGGHPDDVVEIRLNLDADGKWKVPAGDLEAILSLWLFKTSCGGKARGRQPAAEAVPVGESISTGAPAGHASVGQEDEWLRKYSQKSPSLLPMPSEGNPLPALSQEINLWFNEPFRDTRQFGLVALKHGIHSSEPSQRRSSTSPAQSSYRRPSESSSSSLPDEDFGTLGEVKTLVEEPEGSLQTSHAQHLFCLFMWSLAKTLKKPIGGDTNVVAAPGRAPSKGLRQTRFAVENSHLREISSKISLAGLGEQGIVFPALLLPLLAANKLPSARAILKAAREYHDAYERKEPQDTDFSVYIWLFGNLLKLPSQKELFITVASVLIDGLEHMHLDHEPDWKAGPIITGTLTSVIKITRSYLGDPGWKVIKRMVSVSESHDTHFSSTFNSTSGQLGLEPISEHSGNTPNPVSPHNHLTPLQLFCFNGEDLSEEKITEVIKHNLDDIDAVDIFGRTAIHYAIQRDHSRRFKLVRRLCDFGAKLNIPDLLGRTPLHIACHCPEVAVVDKLLSSLVEGFNVSDSKGLTPLHHAVAWGRGGVLDYLRELGRTSLFRLNDRAPELVHYYARYREARDLTSMTGFGVMGLCDHRGRSGFHLVVINHKIKPEDIPTIFTEITHFDYRDSASESPLDLAARILAYGCGHDCSRACKERMEKIHPALIKQQSNLLWLRRPWPKMTL</sequence>
<keyword evidence="1" id="KW-0677">Repeat</keyword>
<comment type="caution">
    <text evidence="7">The sequence shown here is derived from an EMBL/GenBank/DDBJ whole genome shotgun (WGS) entry which is preliminary data.</text>
</comment>
<evidence type="ECO:0000256" key="3">
    <source>
        <dbReference type="PROSITE-ProRule" id="PRU00023"/>
    </source>
</evidence>
<dbReference type="OrthoDB" id="5140312at2759"/>
<feature type="chain" id="PRO_5040423803" evidence="6">
    <location>
        <begin position="19"/>
        <end position="1082"/>
    </location>
</feature>
<dbReference type="SMART" id="SM00248">
    <property type="entry name" value="ANK"/>
    <property type="match status" value="4"/>
</dbReference>
<dbReference type="PANTHER" id="PTHR24198:SF165">
    <property type="entry name" value="ANKYRIN REPEAT-CONTAINING PROTEIN-RELATED"/>
    <property type="match status" value="1"/>
</dbReference>
<evidence type="ECO:0000256" key="6">
    <source>
        <dbReference type="SAM" id="SignalP"/>
    </source>
</evidence>
<feature type="signal peptide" evidence="6">
    <location>
        <begin position="1"/>
        <end position="18"/>
    </location>
</feature>
<dbReference type="PROSITE" id="PS50297">
    <property type="entry name" value="ANK_REP_REGION"/>
    <property type="match status" value="1"/>
</dbReference>
<feature type="transmembrane region" description="Helical" evidence="5">
    <location>
        <begin position="52"/>
        <end position="75"/>
    </location>
</feature>
<keyword evidence="6" id="KW-0732">Signal</keyword>
<dbReference type="Gene3D" id="1.25.40.20">
    <property type="entry name" value="Ankyrin repeat-containing domain"/>
    <property type="match status" value="1"/>
</dbReference>
<evidence type="ECO:0000313" key="7">
    <source>
        <dbReference type="EMBL" id="CAH0058858.1"/>
    </source>
</evidence>
<evidence type="ECO:0000313" key="8">
    <source>
        <dbReference type="Proteomes" id="UP000775872"/>
    </source>
</evidence>
<keyword evidence="2 3" id="KW-0040">ANK repeat</keyword>
<gene>
    <name evidence="7" type="ORF">CSOL1703_00007886</name>
</gene>
<keyword evidence="5" id="KW-0472">Membrane</keyword>
<evidence type="ECO:0000256" key="5">
    <source>
        <dbReference type="SAM" id="Phobius"/>
    </source>
</evidence>
<keyword evidence="8" id="KW-1185">Reference proteome</keyword>
<feature type="region of interest" description="Disordered" evidence="4">
    <location>
        <begin position="540"/>
        <end position="573"/>
    </location>
</feature>
<keyword evidence="5" id="KW-0812">Transmembrane</keyword>
<dbReference type="PROSITE" id="PS50088">
    <property type="entry name" value="ANK_REPEAT"/>
    <property type="match status" value="1"/>
</dbReference>
<proteinExistence type="predicted"/>
<dbReference type="InterPro" id="IPR002110">
    <property type="entry name" value="Ankyrin_rpt"/>
</dbReference>
<organism evidence="7 8">
    <name type="scientific">Clonostachys solani</name>
    <dbReference type="NCBI Taxonomy" id="160281"/>
    <lineage>
        <taxon>Eukaryota</taxon>
        <taxon>Fungi</taxon>
        <taxon>Dikarya</taxon>
        <taxon>Ascomycota</taxon>
        <taxon>Pezizomycotina</taxon>
        <taxon>Sordariomycetes</taxon>
        <taxon>Hypocreomycetidae</taxon>
        <taxon>Hypocreales</taxon>
        <taxon>Bionectriaceae</taxon>
        <taxon>Clonostachys</taxon>
    </lineage>
</organism>
<dbReference type="InterPro" id="IPR036770">
    <property type="entry name" value="Ankyrin_rpt-contain_sf"/>
</dbReference>
<name>A0A9N9ZP84_9HYPO</name>
<protein>
    <submittedName>
        <fullName evidence="7">Uncharacterized protein</fullName>
    </submittedName>
</protein>
<evidence type="ECO:0000256" key="4">
    <source>
        <dbReference type="SAM" id="MobiDB-lite"/>
    </source>
</evidence>
<dbReference type="SUPFAM" id="SSF48403">
    <property type="entry name" value="Ankyrin repeat"/>
    <property type="match status" value="1"/>
</dbReference>
<evidence type="ECO:0000256" key="1">
    <source>
        <dbReference type="ARBA" id="ARBA00022737"/>
    </source>
</evidence>
<reference evidence="8" key="1">
    <citation type="submission" date="2019-06" db="EMBL/GenBank/DDBJ databases">
        <authorList>
            <person name="Broberg M."/>
        </authorList>
    </citation>
    <scope>NUCLEOTIDE SEQUENCE [LARGE SCALE GENOMIC DNA]</scope>
</reference>
<dbReference type="EMBL" id="CABFOC020000091">
    <property type="protein sequence ID" value="CAH0058858.1"/>
    <property type="molecule type" value="Genomic_DNA"/>
</dbReference>
<dbReference type="Proteomes" id="UP000775872">
    <property type="component" value="Unassembled WGS sequence"/>
</dbReference>
<accession>A0A9N9ZP84</accession>
<dbReference type="Pfam" id="PF12796">
    <property type="entry name" value="Ank_2"/>
    <property type="match status" value="1"/>
</dbReference>
<dbReference type="AlphaFoldDB" id="A0A9N9ZP84"/>